<organism evidence="1 2">
    <name type="scientific">Funiculus sociatus GB2-A5</name>
    <dbReference type="NCBI Taxonomy" id="2933946"/>
    <lineage>
        <taxon>Bacteria</taxon>
        <taxon>Bacillati</taxon>
        <taxon>Cyanobacteriota</taxon>
        <taxon>Cyanophyceae</taxon>
        <taxon>Coleofasciculales</taxon>
        <taxon>Coleofasciculaceae</taxon>
        <taxon>Funiculus</taxon>
    </lineage>
</organism>
<dbReference type="EMBL" id="JAMPKK010000119">
    <property type="protein sequence ID" value="MEP0868139.1"/>
    <property type="molecule type" value="Genomic_DNA"/>
</dbReference>
<dbReference type="Proteomes" id="UP001442494">
    <property type="component" value="Unassembled WGS sequence"/>
</dbReference>
<keyword evidence="2" id="KW-1185">Reference proteome</keyword>
<comment type="caution">
    <text evidence="1">The sequence shown here is derived from an EMBL/GenBank/DDBJ whole genome shotgun (WGS) entry which is preliminary data.</text>
</comment>
<accession>A0ABV0JXE7</accession>
<evidence type="ECO:0000313" key="2">
    <source>
        <dbReference type="Proteomes" id="UP001442494"/>
    </source>
</evidence>
<name>A0ABV0JXE7_9CYAN</name>
<evidence type="ECO:0000313" key="1">
    <source>
        <dbReference type="EMBL" id="MEP0868139.1"/>
    </source>
</evidence>
<proteinExistence type="predicted"/>
<reference evidence="1 2" key="1">
    <citation type="submission" date="2022-04" db="EMBL/GenBank/DDBJ databases">
        <title>Positive selection, recombination, and allopatry shape intraspecific diversity of widespread and dominant cyanobacteria.</title>
        <authorList>
            <person name="Wei J."/>
            <person name="Shu W."/>
            <person name="Hu C."/>
        </authorList>
    </citation>
    <scope>NUCLEOTIDE SEQUENCE [LARGE SCALE GENOMIC DNA]</scope>
    <source>
        <strain evidence="1 2">GB2-A5</strain>
    </source>
</reference>
<protein>
    <submittedName>
        <fullName evidence="1">Uncharacterized protein</fullName>
    </submittedName>
</protein>
<sequence length="63" mass="6828">MNKSKKAKWTTLLMIDSQAVKNICNASVESKSFWFYNPHSAPATVTRMAGAALIGGLAEQITV</sequence>
<dbReference type="RefSeq" id="WP_190423788.1">
    <property type="nucleotide sequence ID" value="NZ_JAMPKK010000119.1"/>
</dbReference>
<gene>
    <name evidence="1" type="ORF">NDI37_27265</name>
</gene>